<evidence type="ECO:0000313" key="3">
    <source>
        <dbReference type="Proteomes" id="UP000178089"/>
    </source>
</evidence>
<accession>A0A1G2MYZ6</accession>
<dbReference type="STRING" id="1802315.A3F51_00945"/>
<gene>
    <name evidence="2" type="ORF">A3F51_00945</name>
</gene>
<organism evidence="2 3">
    <name type="scientific">Candidatus Taylorbacteria bacterium RIFCSPHIGHO2_12_FULL_45_16</name>
    <dbReference type="NCBI Taxonomy" id="1802315"/>
    <lineage>
        <taxon>Bacteria</taxon>
        <taxon>Candidatus Tayloriibacteriota</taxon>
    </lineage>
</organism>
<dbReference type="AlphaFoldDB" id="A0A1G2MYZ6"/>
<name>A0A1G2MYZ6_9BACT</name>
<evidence type="ECO:0000256" key="1">
    <source>
        <dbReference type="SAM" id="MobiDB-lite"/>
    </source>
</evidence>
<proteinExistence type="predicted"/>
<comment type="caution">
    <text evidence="2">The sequence shown here is derived from an EMBL/GenBank/DDBJ whole genome shotgun (WGS) entry which is preliminary data.</text>
</comment>
<protein>
    <submittedName>
        <fullName evidence="2">Uncharacterized protein</fullName>
    </submittedName>
</protein>
<reference evidence="2 3" key="1">
    <citation type="journal article" date="2016" name="Nat. Commun.">
        <title>Thousands of microbial genomes shed light on interconnected biogeochemical processes in an aquifer system.</title>
        <authorList>
            <person name="Anantharaman K."/>
            <person name="Brown C.T."/>
            <person name="Hug L.A."/>
            <person name="Sharon I."/>
            <person name="Castelle C.J."/>
            <person name="Probst A.J."/>
            <person name="Thomas B.C."/>
            <person name="Singh A."/>
            <person name="Wilkins M.J."/>
            <person name="Karaoz U."/>
            <person name="Brodie E.L."/>
            <person name="Williams K.H."/>
            <person name="Hubbard S.S."/>
            <person name="Banfield J.F."/>
        </authorList>
    </citation>
    <scope>NUCLEOTIDE SEQUENCE [LARGE SCALE GENOMIC DNA]</scope>
</reference>
<feature type="region of interest" description="Disordered" evidence="1">
    <location>
        <begin position="89"/>
        <end position="109"/>
    </location>
</feature>
<evidence type="ECO:0000313" key="2">
    <source>
        <dbReference type="EMBL" id="OHA29165.1"/>
    </source>
</evidence>
<sequence length="109" mass="12589">MTRQDHNVICQRLGPNQSYHCRISQAVKTMIIGIKNKEDQKVNRNRQDKYEQNYSNIGDIRDCLDGYLFPADSEWSDELCGSILHSQVQHATGGTTNRSDQQGWEDQYP</sequence>
<dbReference type="Proteomes" id="UP000178089">
    <property type="component" value="Unassembled WGS sequence"/>
</dbReference>
<dbReference type="EMBL" id="MHRT01000005">
    <property type="protein sequence ID" value="OHA29165.1"/>
    <property type="molecule type" value="Genomic_DNA"/>
</dbReference>